<dbReference type="EMBL" id="MT196230">
    <property type="protein sequence ID" value="QNG40974.1"/>
    <property type="molecule type" value="Genomic_DNA"/>
</dbReference>
<evidence type="ECO:0000313" key="1">
    <source>
        <dbReference type="EMBL" id="QNG40974.1"/>
    </source>
</evidence>
<proteinExistence type="predicted"/>
<dbReference type="InterPro" id="IPR029053">
    <property type="entry name" value="Viral_coat"/>
</dbReference>
<protein>
    <submittedName>
        <fullName evidence="6">Capsid protein</fullName>
    </submittedName>
</protein>
<reference evidence="6" key="1">
    <citation type="submission" date="2020-03" db="EMBL/GenBank/DDBJ databases">
        <title>Identification of Novel Circular Rep-Encoding ssDNA Molecules, Viruses, and Circular Molecules in four Penguin Species in South Georgia and the Antarctic.</title>
        <authorList>
            <person name="Levy H."/>
            <person name="Djurhuus A."/>
            <person name="Black C.E."/>
            <person name="Harding C."/>
            <person name="Suazo C."/>
            <person name="Kraberger S."/>
            <person name="Schmidlin K."/>
            <person name="Fontenele R.S."/>
            <person name="Hart T."/>
            <person name="Smith A.L."/>
            <person name="Varsani A."/>
        </authorList>
    </citation>
    <scope>NUCLEOTIDE SEQUENCE</scope>
    <source>
        <strain evidence="1">Antarctic/5_I_CPBAILsw001Ad</strain>
        <strain evidence="2">Antarctic/5_I_CPBAILsw003Ad</strain>
        <strain evidence="3">Antarctic/5_I_CPHALFsw001Ad</strain>
        <strain evidence="4">Antarctic/5_I_CPHALFsw003Ad</strain>
        <strain evidence="5">Antarctic/5_I_CPHALFsw005Ad</strain>
        <strain evidence="6">Antarctic/5_I_CPHALFsw008Ad</strain>
        <strain evidence="7">Antarctic/5_I_CPHALFsw010Ad</strain>
    </source>
</reference>
<name>A0A7G7LKK9_PYGAN</name>
<evidence type="ECO:0000313" key="2">
    <source>
        <dbReference type="EMBL" id="QNG40978.1"/>
    </source>
</evidence>
<evidence type="ECO:0000313" key="6">
    <source>
        <dbReference type="EMBL" id="QNG41026.1"/>
    </source>
</evidence>
<dbReference type="EMBL" id="MT196260">
    <property type="protein sequence ID" value="QNG41030.1"/>
    <property type="molecule type" value="Genomic_DNA"/>
</dbReference>
<accession>A0A7G7LKK9</accession>
<dbReference type="EMBL" id="MT196256">
    <property type="protein sequence ID" value="QNG41022.1"/>
    <property type="molecule type" value="Genomic_DNA"/>
</dbReference>
<sequence>MPRKYAGPLRPGEKSAKVPRTYVKKLVRAAPKSMANLTKMIKSIQLKEQETNYKSISQAVNAMNHNSINEFSLWSAGPSVFPSQGTGDGDRIGDRIYPKGIRVRMALDVPYDRKNVKVKMYYLPYNTYQGDPVVKDQLFHNVVNNTRLDPIQFKRWKGIKYLGTFSPKDKDAAIFRTAPGDEGEPGAADKATNTATIYINRFISINRKVWFKNDSSLQPTNLKEKGSILLLPYASVNTASSDNVILSGQCSFTCYFKDI</sequence>
<evidence type="ECO:0000313" key="4">
    <source>
        <dbReference type="EMBL" id="QNG41022.1"/>
    </source>
</evidence>
<organism evidence="6">
    <name type="scientific">Pygoscelis antarcticus</name>
    <name type="common">Chinstrap penguin</name>
    <dbReference type="NCBI Taxonomy" id="79643"/>
    <lineage>
        <taxon>Eukaryota</taxon>
        <taxon>Metazoa</taxon>
        <taxon>Chordata</taxon>
        <taxon>Craniata</taxon>
        <taxon>Vertebrata</taxon>
        <taxon>Euteleostomi</taxon>
        <taxon>Archelosauria</taxon>
        <taxon>Archosauria</taxon>
        <taxon>Dinosauria</taxon>
        <taxon>Saurischia</taxon>
        <taxon>Theropoda</taxon>
        <taxon>Coelurosauria</taxon>
        <taxon>Aves</taxon>
        <taxon>Neognathae</taxon>
        <taxon>Neoaves</taxon>
        <taxon>Aequornithes</taxon>
        <taxon>Sphenisciformes</taxon>
        <taxon>Spheniscidae</taxon>
        <taxon>Pygoscelis</taxon>
    </lineage>
</organism>
<dbReference type="EMBL" id="MT196232">
    <property type="protein sequence ID" value="QNG40978.1"/>
    <property type="molecule type" value="Genomic_DNA"/>
</dbReference>
<evidence type="ECO:0000313" key="5">
    <source>
        <dbReference type="EMBL" id="QNG41024.1"/>
    </source>
</evidence>
<dbReference type="EMBL" id="MT196254">
    <property type="protein sequence ID" value="QNG41018.1"/>
    <property type="molecule type" value="Genomic_DNA"/>
</dbReference>
<dbReference type="AlphaFoldDB" id="A0A7G7LKK9"/>
<dbReference type="EMBL" id="MT196258">
    <property type="protein sequence ID" value="QNG41026.1"/>
    <property type="molecule type" value="Genomic_DNA"/>
</dbReference>
<evidence type="ECO:0000313" key="3">
    <source>
        <dbReference type="EMBL" id="QNG41018.1"/>
    </source>
</evidence>
<evidence type="ECO:0000313" key="7">
    <source>
        <dbReference type="EMBL" id="QNG41030.1"/>
    </source>
</evidence>
<dbReference type="EMBL" id="MT196257">
    <property type="protein sequence ID" value="QNG41024.1"/>
    <property type="molecule type" value="Genomic_DNA"/>
</dbReference>
<dbReference type="Gene3D" id="2.60.120.20">
    <property type="match status" value="1"/>
</dbReference>